<dbReference type="PROSITE" id="PS51371">
    <property type="entry name" value="CBS"/>
    <property type="match status" value="4"/>
</dbReference>
<dbReference type="GO" id="GO:0004865">
    <property type="term" value="F:protein serine/threonine phosphatase inhibitor activity"/>
    <property type="evidence" value="ECO:0007669"/>
    <property type="project" value="TreeGrafter"/>
</dbReference>
<dbReference type="SUPFAM" id="SSF54631">
    <property type="entry name" value="CBS-domain pair"/>
    <property type="match status" value="2"/>
</dbReference>
<dbReference type="SMART" id="SM00116">
    <property type="entry name" value="CBS"/>
    <property type="match status" value="4"/>
</dbReference>
<dbReference type="Gene3D" id="3.10.580.10">
    <property type="entry name" value="CBS-domain"/>
    <property type="match status" value="2"/>
</dbReference>
<dbReference type="EMBL" id="JAEPRA010000003">
    <property type="protein sequence ID" value="KAG2187523.1"/>
    <property type="molecule type" value="Genomic_DNA"/>
</dbReference>
<dbReference type="PANTHER" id="PTHR13780">
    <property type="entry name" value="AMP-ACTIVATED PROTEIN KINASE, GAMMA REGULATORY SUBUNIT"/>
    <property type="match status" value="1"/>
</dbReference>
<reference evidence="5" key="1">
    <citation type="submission" date="2020-12" db="EMBL/GenBank/DDBJ databases">
        <title>Metabolic potential, ecology and presence of endohyphal bacteria is reflected in genomic diversity of Mucoromycotina.</title>
        <authorList>
            <person name="Muszewska A."/>
            <person name="Okrasinska A."/>
            <person name="Steczkiewicz K."/>
            <person name="Drgas O."/>
            <person name="Orlowska M."/>
            <person name="Perlinska-Lenart U."/>
            <person name="Aleksandrzak-Piekarczyk T."/>
            <person name="Szatraj K."/>
            <person name="Zielenkiewicz U."/>
            <person name="Pilsyk S."/>
            <person name="Malc E."/>
            <person name="Mieczkowski P."/>
            <person name="Kruszewska J.S."/>
            <person name="Biernat P."/>
            <person name="Pawlowska J."/>
        </authorList>
    </citation>
    <scope>NUCLEOTIDE SEQUENCE</scope>
    <source>
        <strain evidence="5">WA0000051536</strain>
    </source>
</reference>
<comment type="caution">
    <text evidence="5">The sequence shown here is derived from an EMBL/GenBank/DDBJ whole genome shotgun (WGS) entry which is preliminary data.</text>
</comment>
<dbReference type="Pfam" id="PF00571">
    <property type="entry name" value="CBS"/>
    <property type="match status" value="3"/>
</dbReference>
<dbReference type="InterPro" id="IPR046342">
    <property type="entry name" value="CBS_dom_sf"/>
</dbReference>
<evidence type="ECO:0000256" key="1">
    <source>
        <dbReference type="ARBA" id="ARBA00022737"/>
    </source>
</evidence>
<evidence type="ECO:0000313" key="6">
    <source>
        <dbReference type="Proteomes" id="UP000612746"/>
    </source>
</evidence>
<dbReference type="GO" id="GO:0042149">
    <property type="term" value="P:cellular response to glucose starvation"/>
    <property type="evidence" value="ECO:0007669"/>
    <property type="project" value="TreeGrafter"/>
</dbReference>
<evidence type="ECO:0000313" key="5">
    <source>
        <dbReference type="EMBL" id="KAG2187523.1"/>
    </source>
</evidence>
<name>A0A8H7UPQ9_9FUNG</name>
<keyword evidence="2 3" id="KW-0129">CBS domain</keyword>
<evidence type="ECO:0000259" key="4">
    <source>
        <dbReference type="PROSITE" id="PS51371"/>
    </source>
</evidence>
<dbReference type="CDD" id="cd02205">
    <property type="entry name" value="CBS_pair_SF"/>
    <property type="match status" value="2"/>
</dbReference>
<sequence length="372" mass="40742">MRSPKSPPGSFTIGVVRNKHREGITTDARDWSMVHAGSLIQNQKVVTIEGSTLVEDACQKLIDNNISSAPVLDSPQSKSLISGIERKKSYIGMFDYGDLITYVLIVLKRSNVSLSDDDDASLEIKEIVKRAVAGQSVPVRLASDLSRKNPFYSILPETTLLSVVEEFACGTHRVAVTKPDGDIQGMLSQSTVINFLFKNMHNFSDLESLMNRTLRELGLGHNSVISVNADSPVLDALTLMSKYGVSSLAVVGQMGVLLGNISITDVKYVIKSKNSLLWNTCFQFVGIVRSKQGIDDGQDRYPVFDVKLDTILYQTVAKLIATKAHRLWVTDDRGRATGVVSLTDVLRVIAKSAGLSVSELRRRDSLAKGPWA</sequence>
<evidence type="ECO:0000256" key="2">
    <source>
        <dbReference type="ARBA" id="ARBA00023122"/>
    </source>
</evidence>
<feature type="domain" description="CBS" evidence="4">
    <location>
        <begin position="41"/>
        <end position="114"/>
    </location>
</feature>
<dbReference type="OrthoDB" id="449052at2759"/>
<accession>A0A8H7UPQ9</accession>
<feature type="domain" description="CBS" evidence="4">
    <location>
        <begin position="298"/>
        <end position="357"/>
    </location>
</feature>
<dbReference type="PANTHER" id="PTHR13780:SF36">
    <property type="entry name" value="CBS DOMAIN-CONTAINING PROTEIN"/>
    <property type="match status" value="1"/>
</dbReference>
<dbReference type="InterPro" id="IPR050511">
    <property type="entry name" value="AMPK_gamma/SDS23_families"/>
</dbReference>
<keyword evidence="6" id="KW-1185">Reference proteome</keyword>
<keyword evidence="1" id="KW-0677">Repeat</keyword>
<evidence type="ECO:0000256" key="3">
    <source>
        <dbReference type="PROSITE-ProRule" id="PRU00703"/>
    </source>
</evidence>
<feature type="domain" description="CBS" evidence="4">
    <location>
        <begin position="145"/>
        <end position="206"/>
    </location>
</feature>
<feature type="domain" description="CBS" evidence="4">
    <location>
        <begin position="219"/>
        <end position="276"/>
    </location>
</feature>
<protein>
    <recommendedName>
        <fullName evidence="4">CBS domain-containing protein</fullName>
    </recommendedName>
</protein>
<dbReference type="AlphaFoldDB" id="A0A8H7UPQ9"/>
<dbReference type="InterPro" id="IPR000644">
    <property type="entry name" value="CBS_dom"/>
</dbReference>
<organism evidence="5 6">
    <name type="scientific">Umbelopsis vinacea</name>
    <dbReference type="NCBI Taxonomy" id="44442"/>
    <lineage>
        <taxon>Eukaryota</taxon>
        <taxon>Fungi</taxon>
        <taxon>Fungi incertae sedis</taxon>
        <taxon>Mucoromycota</taxon>
        <taxon>Mucoromycotina</taxon>
        <taxon>Umbelopsidomycetes</taxon>
        <taxon>Umbelopsidales</taxon>
        <taxon>Umbelopsidaceae</taxon>
        <taxon>Umbelopsis</taxon>
    </lineage>
</organism>
<dbReference type="Proteomes" id="UP000612746">
    <property type="component" value="Unassembled WGS sequence"/>
</dbReference>
<proteinExistence type="predicted"/>
<gene>
    <name evidence="5" type="ORF">INT44_005212</name>
</gene>